<name>A0AAU7DJ87_9BACT</name>
<dbReference type="AlphaFoldDB" id="A0AAU7DJ87"/>
<dbReference type="RefSeq" id="WP_348263139.1">
    <property type="nucleotide sequence ID" value="NZ_CP121196.1"/>
</dbReference>
<reference evidence="3" key="1">
    <citation type="submission" date="2023-03" db="EMBL/GenBank/DDBJ databases">
        <title>Edaphobacter sp.</title>
        <authorList>
            <person name="Huber K.J."/>
            <person name="Papendorf J."/>
            <person name="Pilke C."/>
            <person name="Bunk B."/>
            <person name="Sproeer C."/>
            <person name="Pester M."/>
        </authorList>
    </citation>
    <scope>NUCLEOTIDE SEQUENCE</scope>
    <source>
        <strain evidence="3">DSM 110680</strain>
    </source>
</reference>
<gene>
    <name evidence="3" type="ORF">P8935_00955</name>
</gene>
<dbReference type="Pfam" id="PF02567">
    <property type="entry name" value="PhzC-PhzF"/>
    <property type="match status" value="1"/>
</dbReference>
<dbReference type="PANTHER" id="PTHR13774">
    <property type="entry name" value="PHENAZINE BIOSYNTHESIS PROTEIN"/>
    <property type="match status" value="1"/>
</dbReference>
<evidence type="ECO:0000256" key="1">
    <source>
        <dbReference type="ARBA" id="ARBA00008270"/>
    </source>
</evidence>
<organism evidence="3">
    <name type="scientific">Telmatobacter sp. DSM 110680</name>
    <dbReference type="NCBI Taxonomy" id="3036704"/>
    <lineage>
        <taxon>Bacteria</taxon>
        <taxon>Pseudomonadati</taxon>
        <taxon>Acidobacteriota</taxon>
        <taxon>Terriglobia</taxon>
        <taxon>Terriglobales</taxon>
        <taxon>Acidobacteriaceae</taxon>
        <taxon>Telmatobacter</taxon>
    </lineage>
</organism>
<protein>
    <submittedName>
        <fullName evidence="3">PhzF family phenazine biosynthesis protein</fullName>
    </submittedName>
</protein>
<comment type="similarity">
    <text evidence="1">Belongs to the PhzF family.</text>
</comment>
<accession>A0AAU7DJ87</accession>
<dbReference type="PANTHER" id="PTHR13774:SF32">
    <property type="entry name" value="ANTISENSE-ENHANCING SEQUENCE 1"/>
    <property type="match status" value="1"/>
</dbReference>
<dbReference type="InterPro" id="IPR003719">
    <property type="entry name" value="Phenazine_PhzF-like"/>
</dbReference>
<feature type="active site" evidence="2">
    <location>
        <position position="55"/>
    </location>
</feature>
<dbReference type="SUPFAM" id="SSF54506">
    <property type="entry name" value="Diaminopimelate epimerase-like"/>
    <property type="match status" value="1"/>
</dbReference>
<dbReference type="PIRSF" id="PIRSF016184">
    <property type="entry name" value="PhzC_PhzF"/>
    <property type="match status" value="1"/>
</dbReference>
<evidence type="ECO:0000313" key="3">
    <source>
        <dbReference type="EMBL" id="XBH17914.1"/>
    </source>
</evidence>
<sequence>MPEPQGGDARPLDYQIVDVFTEIALLGNGLAVVFDTEGLATERMQAIAREFNLSETTFIQRRDVETEKREGVRVRIFTAQEELPFAGHPTLGTASVLKLSAPETFISDTITLALNVGPVPVRFKPGTLFGEMTQRDPEFGDELDPVRVAGLAGLSVDDLYAAVPPQVVSTGTAFAIVALRSHEALSRLRVEQEGATQYLREHGGRWFYVLGPTGASDPAWRARMQFYGGEDPATGSAAGCAISYLVHHGIVEPGKQIHVQQGVEIGRTSNLFLSAARVSGEVGNVRVAGSTVRVAKGQLFLP</sequence>
<evidence type="ECO:0000256" key="2">
    <source>
        <dbReference type="PIRSR" id="PIRSR016184-1"/>
    </source>
</evidence>
<dbReference type="NCBIfam" id="TIGR00654">
    <property type="entry name" value="PhzF_family"/>
    <property type="match status" value="1"/>
</dbReference>
<dbReference type="GO" id="GO:0005737">
    <property type="term" value="C:cytoplasm"/>
    <property type="evidence" value="ECO:0007669"/>
    <property type="project" value="TreeGrafter"/>
</dbReference>
<proteinExistence type="inferred from homology"/>
<dbReference type="EMBL" id="CP121196">
    <property type="protein sequence ID" value="XBH17914.1"/>
    <property type="molecule type" value="Genomic_DNA"/>
</dbReference>
<dbReference type="GO" id="GO:0016853">
    <property type="term" value="F:isomerase activity"/>
    <property type="evidence" value="ECO:0007669"/>
    <property type="project" value="TreeGrafter"/>
</dbReference>
<dbReference type="Gene3D" id="3.10.310.10">
    <property type="entry name" value="Diaminopimelate Epimerase, Chain A, domain 1"/>
    <property type="match status" value="2"/>
</dbReference>